<organism evidence="3 4">
    <name type="scientific">Pseudomonas nitroreducens</name>
    <dbReference type="NCBI Taxonomy" id="46680"/>
    <lineage>
        <taxon>Bacteria</taxon>
        <taxon>Pseudomonadati</taxon>
        <taxon>Pseudomonadota</taxon>
        <taxon>Gammaproteobacteria</taxon>
        <taxon>Pseudomonadales</taxon>
        <taxon>Pseudomonadaceae</taxon>
        <taxon>Pseudomonas</taxon>
    </lineage>
</organism>
<dbReference type="SMART" id="SM00448">
    <property type="entry name" value="REC"/>
    <property type="match status" value="1"/>
</dbReference>
<dbReference type="Gene3D" id="3.40.50.2300">
    <property type="match status" value="1"/>
</dbReference>
<feature type="domain" description="Response regulatory" evidence="2">
    <location>
        <begin position="27"/>
        <end position="144"/>
    </location>
</feature>
<dbReference type="InterPro" id="IPR001789">
    <property type="entry name" value="Sig_transdc_resp-reg_receiver"/>
</dbReference>
<dbReference type="AlphaFoldDB" id="A0A6G6IRR3"/>
<dbReference type="Pfam" id="PF00072">
    <property type="entry name" value="Response_reg"/>
    <property type="match status" value="1"/>
</dbReference>
<comment type="caution">
    <text evidence="1">Lacks conserved residue(s) required for the propagation of feature annotation.</text>
</comment>
<dbReference type="EMBL" id="CP049140">
    <property type="protein sequence ID" value="QIE85643.1"/>
    <property type="molecule type" value="Genomic_DNA"/>
</dbReference>
<evidence type="ECO:0000313" key="3">
    <source>
        <dbReference type="EMBL" id="QIE85643.1"/>
    </source>
</evidence>
<gene>
    <name evidence="3" type="ORF">G5B91_04925</name>
</gene>
<evidence type="ECO:0000259" key="2">
    <source>
        <dbReference type="PROSITE" id="PS50110"/>
    </source>
</evidence>
<reference evidence="3 4" key="1">
    <citation type="submission" date="2020-02" db="EMBL/GenBank/DDBJ databases">
        <title>Integrative conjugative elements (ICEs) and plasmids drive adaptation of Pseudomonas nitroreducens strain HBP1 to wastewater environment.</title>
        <authorList>
            <person name="Sentchilo V."/>
            <person name="Carraro N."/>
            <person name="Bertelli C."/>
            <person name="van der Meer J.R."/>
        </authorList>
    </citation>
    <scope>NUCLEOTIDE SEQUENCE [LARGE SCALE GENOMIC DNA]</scope>
    <source>
        <strain evidence="3 4">HBP1</strain>
    </source>
</reference>
<name>A0A6G6IRR3_PSENT</name>
<dbReference type="RefSeq" id="WP_037006697.1">
    <property type="nucleotide sequence ID" value="NZ_CP049140.1"/>
</dbReference>
<protein>
    <submittedName>
        <fullName evidence="3">Response regulator</fullName>
    </submittedName>
</protein>
<dbReference type="InterPro" id="IPR011006">
    <property type="entry name" value="CheY-like_superfamily"/>
</dbReference>
<dbReference type="SUPFAM" id="SSF52172">
    <property type="entry name" value="CheY-like"/>
    <property type="match status" value="1"/>
</dbReference>
<dbReference type="Proteomes" id="UP000501063">
    <property type="component" value="Chromosome"/>
</dbReference>
<evidence type="ECO:0000313" key="4">
    <source>
        <dbReference type="Proteomes" id="UP000501063"/>
    </source>
</evidence>
<evidence type="ECO:0000256" key="1">
    <source>
        <dbReference type="PROSITE-ProRule" id="PRU00169"/>
    </source>
</evidence>
<accession>A0A6G6IRR3</accession>
<dbReference type="GeneID" id="300410824"/>
<dbReference type="GO" id="GO:0000160">
    <property type="term" value="P:phosphorelay signal transduction system"/>
    <property type="evidence" value="ECO:0007669"/>
    <property type="project" value="InterPro"/>
</dbReference>
<proteinExistence type="predicted"/>
<dbReference type="KEGG" id="pnt:G5B91_04925"/>
<sequence>MINRHSLDDDELEALRDIASVAPRKPVILVVDNDRAALARLRRLVEGAGMRCVTASSAAEALRRILRDESALDLLVSGLGLEPDGPGLAFIRELNRSGSFLPIIVLSAPMPLGESRLEPPLNVLDFLPKPVDPVLFVSALSRSF</sequence>
<dbReference type="PROSITE" id="PS50110">
    <property type="entry name" value="RESPONSE_REGULATORY"/>
    <property type="match status" value="1"/>
</dbReference>